<keyword evidence="7" id="KW-1133">Transmembrane helix</keyword>
<evidence type="ECO:0000313" key="13">
    <source>
        <dbReference type="Proteomes" id="UP000178817"/>
    </source>
</evidence>
<evidence type="ECO:0000256" key="7">
    <source>
        <dbReference type="ARBA" id="ARBA00022989"/>
    </source>
</evidence>
<evidence type="ECO:0000256" key="2">
    <source>
        <dbReference type="ARBA" id="ARBA00004236"/>
    </source>
</evidence>
<evidence type="ECO:0000259" key="11">
    <source>
        <dbReference type="Pfam" id="PF03717"/>
    </source>
</evidence>
<dbReference type="EMBL" id="MHUV01000005">
    <property type="protein sequence ID" value="OHA82596.1"/>
    <property type="molecule type" value="Genomic_DNA"/>
</dbReference>
<keyword evidence="3" id="KW-1003">Cell membrane</keyword>
<evidence type="ECO:0000256" key="8">
    <source>
        <dbReference type="ARBA" id="ARBA00023136"/>
    </source>
</evidence>
<dbReference type="STRING" id="1802726.A3B07_01535"/>
<evidence type="ECO:0000256" key="6">
    <source>
        <dbReference type="ARBA" id="ARBA00022984"/>
    </source>
</evidence>
<evidence type="ECO:0000256" key="9">
    <source>
        <dbReference type="ARBA" id="ARBA00023316"/>
    </source>
</evidence>
<sequence>MFPEIKMFNFKRRPLSSQYLKQLSRDIDPDEIFLDAKNLPNFDKDQFEGRIEQPLGTGTAIGVAIAFLLIEIIFFTKVISLQVVHGEEFYSKSENNRLDHSPLFAMRGIISDRNKTFLTWNSFGDEVLSSPSGTTTTQLPFPERRYISSPGFGHLLGYVSYPKQDRKGNFYQEEYLGKDGLEEQYQDIIAGENGIQIVERDALGVVQPGSIIDEPKDGRALVLSVDAKVQEKLYTTIRDLAESHGYMAGSGALMDVETGELIAMTSYPEYESSILSDGTNKKKIQEYQLDKRAVFLDRAVSGLYTPGSIIKPVMAIAALNEGIISPEKQILSAGSISIPNPYNPATKTVFNDWKVHGWTDMRRALAVSSDVYFYSIGGGYESQRGMGIENIEKYARLFGLGAPTGIDIAGEKEGTIPSPAWKAKTFNGEPWRLGNTYHTVIGQYGFQATLIQAVRMVAGVANNGTLVTPHLVRDPAPVLSPVQISIPTQHFEVVRAGMRDAVTDGTVVGLNVPYVEVAGKTGTAELGSQKKYINSWVVGFFPYDKPKYAFAVVMERGPHDNSIGGVFVMRTLLDWIHANAPEYVTANKN</sequence>
<dbReference type="GO" id="GO:0008658">
    <property type="term" value="F:penicillin binding"/>
    <property type="evidence" value="ECO:0007669"/>
    <property type="project" value="InterPro"/>
</dbReference>
<feature type="domain" description="Penicillin-binding protein dimerisation" evidence="11">
    <location>
        <begin position="142"/>
        <end position="206"/>
    </location>
</feature>
<evidence type="ECO:0000256" key="4">
    <source>
        <dbReference type="ARBA" id="ARBA00022692"/>
    </source>
</evidence>
<evidence type="ECO:0000313" key="12">
    <source>
        <dbReference type="EMBL" id="OHA82596.1"/>
    </source>
</evidence>
<keyword evidence="5" id="KW-0133">Cell shape</keyword>
<protein>
    <recommendedName>
        <fullName evidence="14">Penicillin-binding protein 2</fullName>
    </recommendedName>
</protein>
<name>A0A1G2SC46_9BACT</name>
<evidence type="ECO:0000256" key="5">
    <source>
        <dbReference type="ARBA" id="ARBA00022960"/>
    </source>
</evidence>
<dbReference type="SUPFAM" id="SSF56519">
    <property type="entry name" value="Penicillin binding protein dimerisation domain"/>
    <property type="match status" value="1"/>
</dbReference>
<dbReference type="GO" id="GO:0071555">
    <property type="term" value="P:cell wall organization"/>
    <property type="evidence" value="ECO:0007669"/>
    <property type="project" value="UniProtKB-KW"/>
</dbReference>
<dbReference type="SUPFAM" id="SSF56601">
    <property type="entry name" value="beta-lactamase/transpeptidase-like"/>
    <property type="match status" value="1"/>
</dbReference>
<dbReference type="InterPro" id="IPR012338">
    <property type="entry name" value="Beta-lactam/transpept-like"/>
</dbReference>
<dbReference type="PANTHER" id="PTHR30627">
    <property type="entry name" value="PEPTIDOGLYCAN D,D-TRANSPEPTIDASE"/>
    <property type="match status" value="1"/>
</dbReference>
<reference evidence="12 13" key="1">
    <citation type="journal article" date="2016" name="Nat. Commun.">
        <title>Thousands of microbial genomes shed light on interconnected biogeochemical processes in an aquifer system.</title>
        <authorList>
            <person name="Anantharaman K."/>
            <person name="Brown C.T."/>
            <person name="Hug L.A."/>
            <person name="Sharon I."/>
            <person name="Castelle C.J."/>
            <person name="Probst A.J."/>
            <person name="Thomas B.C."/>
            <person name="Singh A."/>
            <person name="Wilkins M.J."/>
            <person name="Karaoz U."/>
            <person name="Brodie E.L."/>
            <person name="Williams K.H."/>
            <person name="Hubbard S.S."/>
            <person name="Banfield J.F."/>
        </authorList>
    </citation>
    <scope>NUCLEOTIDE SEQUENCE [LARGE SCALE GENOMIC DNA]</scope>
</reference>
<dbReference type="PANTHER" id="PTHR30627:SF2">
    <property type="entry name" value="PEPTIDOGLYCAN D,D-TRANSPEPTIDASE MRDA"/>
    <property type="match status" value="1"/>
</dbReference>
<dbReference type="Gene3D" id="3.40.710.10">
    <property type="entry name" value="DD-peptidase/beta-lactamase superfamily"/>
    <property type="match status" value="1"/>
</dbReference>
<dbReference type="Proteomes" id="UP000178817">
    <property type="component" value="Unassembled WGS sequence"/>
</dbReference>
<comment type="subcellular location">
    <subcellularLocation>
        <location evidence="2">Cell membrane</location>
    </subcellularLocation>
    <subcellularLocation>
        <location evidence="1">Membrane</location>
        <topology evidence="1">Single-pass membrane protein</topology>
    </subcellularLocation>
</comment>
<dbReference type="GO" id="GO:0008360">
    <property type="term" value="P:regulation of cell shape"/>
    <property type="evidence" value="ECO:0007669"/>
    <property type="project" value="UniProtKB-KW"/>
</dbReference>
<comment type="caution">
    <text evidence="12">The sequence shown here is derived from an EMBL/GenBank/DDBJ whole genome shotgun (WGS) entry which is preliminary data.</text>
</comment>
<dbReference type="Gene3D" id="3.90.1310.10">
    <property type="entry name" value="Penicillin-binding protein 2a (Domain 2)"/>
    <property type="match status" value="1"/>
</dbReference>
<evidence type="ECO:0000256" key="1">
    <source>
        <dbReference type="ARBA" id="ARBA00004167"/>
    </source>
</evidence>
<evidence type="ECO:0008006" key="14">
    <source>
        <dbReference type="Google" id="ProtNLM"/>
    </source>
</evidence>
<organism evidence="12 13">
    <name type="scientific">Candidatus Yonathbacteria bacterium RIFCSPLOWO2_01_FULL_43_27</name>
    <dbReference type="NCBI Taxonomy" id="1802726"/>
    <lineage>
        <taxon>Bacteria</taxon>
        <taxon>Candidatus Yonathiibacteriota</taxon>
    </lineage>
</organism>
<keyword evidence="9" id="KW-0961">Cell wall biogenesis/degradation</keyword>
<feature type="domain" description="Penicillin-binding protein transpeptidase" evidence="10">
    <location>
        <begin position="250"/>
        <end position="558"/>
    </location>
</feature>
<dbReference type="GO" id="GO:0005886">
    <property type="term" value="C:plasma membrane"/>
    <property type="evidence" value="ECO:0007669"/>
    <property type="project" value="UniProtKB-SubCell"/>
</dbReference>
<gene>
    <name evidence="12" type="ORF">A3B07_01535</name>
</gene>
<dbReference type="AlphaFoldDB" id="A0A1G2SC46"/>
<evidence type="ECO:0000259" key="10">
    <source>
        <dbReference type="Pfam" id="PF00905"/>
    </source>
</evidence>
<dbReference type="GO" id="GO:0009252">
    <property type="term" value="P:peptidoglycan biosynthetic process"/>
    <property type="evidence" value="ECO:0007669"/>
    <property type="project" value="UniProtKB-KW"/>
</dbReference>
<accession>A0A1G2SC46</accession>
<dbReference type="Pfam" id="PF00905">
    <property type="entry name" value="Transpeptidase"/>
    <property type="match status" value="1"/>
</dbReference>
<dbReference type="InterPro" id="IPR001460">
    <property type="entry name" value="PCN-bd_Tpept"/>
</dbReference>
<dbReference type="InterPro" id="IPR050515">
    <property type="entry name" value="Beta-lactam/transpept"/>
</dbReference>
<dbReference type="GO" id="GO:0071972">
    <property type="term" value="F:peptidoglycan L,D-transpeptidase activity"/>
    <property type="evidence" value="ECO:0007669"/>
    <property type="project" value="TreeGrafter"/>
</dbReference>
<dbReference type="Pfam" id="PF03717">
    <property type="entry name" value="PBP_dimer"/>
    <property type="match status" value="1"/>
</dbReference>
<evidence type="ECO:0000256" key="3">
    <source>
        <dbReference type="ARBA" id="ARBA00022475"/>
    </source>
</evidence>
<keyword evidence="6" id="KW-0573">Peptidoglycan synthesis</keyword>
<keyword evidence="4" id="KW-0812">Transmembrane</keyword>
<proteinExistence type="predicted"/>
<dbReference type="InterPro" id="IPR036138">
    <property type="entry name" value="PBP_dimer_sf"/>
</dbReference>
<dbReference type="InterPro" id="IPR005311">
    <property type="entry name" value="PBP_dimer"/>
</dbReference>
<keyword evidence="8" id="KW-0472">Membrane</keyword>